<dbReference type="Gene3D" id="3.40.50.300">
    <property type="entry name" value="P-loop containing nucleotide triphosphate hydrolases"/>
    <property type="match status" value="2"/>
</dbReference>
<comment type="similarity">
    <text evidence="15">Belongs to the helicase family. UvrD subfamily.</text>
</comment>
<comment type="catalytic activity">
    <reaction evidence="15">
        <text>Exonucleolytic cleavage (in the presence of ATP) in either 5'- to 3'- or 3'- to 5'-direction to yield 5'-phosphooligonucleotides.</text>
        <dbReference type="EC" id="3.1.11.5"/>
    </reaction>
</comment>
<dbReference type="Gene3D" id="3.90.320.10">
    <property type="match status" value="1"/>
</dbReference>
<dbReference type="PANTHER" id="PTHR11070:SF23">
    <property type="entry name" value="RECBCD ENZYME SUBUNIT RECB"/>
    <property type="match status" value="1"/>
</dbReference>
<dbReference type="NCBIfam" id="TIGR00609">
    <property type="entry name" value="recB"/>
    <property type="match status" value="1"/>
</dbReference>
<keyword evidence="6 15" id="KW-0347">Helicase</keyword>
<dbReference type="GO" id="GO:0008854">
    <property type="term" value="F:exodeoxyribonuclease V activity"/>
    <property type="evidence" value="ECO:0007669"/>
    <property type="project" value="UniProtKB-EC"/>
</dbReference>
<evidence type="ECO:0000256" key="11">
    <source>
        <dbReference type="ARBA" id="ARBA00023204"/>
    </source>
</evidence>
<protein>
    <recommendedName>
        <fullName evidence="15">RecBCD enzyme subunit RecB</fullName>
        <ecNumber evidence="15">3.1.11.5</ecNumber>
        <ecNumber evidence="15">5.6.2.4</ecNumber>
    </recommendedName>
    <alternativeName>
        <fullName evidence="15">DNA 3'-5' helicase subunit RecB</fullName>
    </alternativeName>
    <alternativeName>
        <fullName evidence="15">Exonuclease V subunit RecB</fullName>
        <shortName evidence="15">ExoV subunit RecB</shortName>
    </alternativeName>
    <alternativeName>
        <fullName evidence="15">Helicase/nuclease RecBCD subunit RecB</fullName>
    </alternativeName>
</protein>
<dbReference type="AlphaFoldDB" id="A0A451DJW7"/>
<dbReference type="GO" id="GO:0043138">
    <property type="term" value="F:3'-5' DNA helicase activity"/>
    <property type="evidence" value="ECO:0007669"/>
    <property type="project" value="UniProtKB-UniRule"/>
</dbReference>
<dbReference type="InterPro" id="IPR011335">
    <property type="entry name" value="Restrct_endonuc-II-like"/>
</dbReference>
<comment type="function">
    <text evidence="15">A helicase/nuclease that prepares dsDNA breaks (DSB) for recombinational DNA repair. Binds to DSBs and unwinds DNA via a highly rapid and processive ATP-dependent bidirectional helicase activity. Unwinds dsDNA until it encounters a Chi (crossover hotspot instigator) sequence from the 3' direction. Cuts ssDNA a few nucleotides 3' to the Chi site. The properties and activities of the enzyme are changed at Chi. The Chi-altered holoenzyme produces a long 3'-ssDNA overhang and facilitates RecA-binding to the ssDNA for homologous DNA recombination and repair. Holoenzyme degrades any linearized DNA that is unable to undergo homologous recombination. In the holoenzyme this subunit contributes ATPase, 3'-5' helicase, exonuclease activity and loads RecA onto ssDNA.</text>
</comment>
<comment type="cofactor">
    <cofactor evidence="15">
        <name>Mg(2+)</name>
        <dbReference type="ChEBI" id="CHEBI:18420"/>
    </cofactor>
    <text evidence="15">Binds 1 Mg(2+) ion per subunit.</text>
</comment>
<dbReference type="GO" id="GO:0000724">
    <property type="term" value="P:double-strand break repair via homologous recombination"/>
    <property type="evidence" value="ECO:0007669"/>
    <property type="project" value="UniProtKB-UniRule"/>
</dbReference>
<keyword evidence="1 15" id="KW-0540">Nuclease</keyword>
<comment type="catalytic activity">
    <reaction evidence="14 15">
        <text>ATP + H2O = ADP + phosphate + H(+)</text>
        <dbReference type="Rhea" id="RHEA:13065"/>
        <dbReference type="ChEBI" id="CHEBI:15377"/>
        <dbReference type="ChEBI" id="CHEBI:15378"/>
        <dbReference type="ChEBI" id="CHEBI:30616"/>
        <dbReference type="ChEBI" id="CHEBI:43474"/>
        <dbReference type="ChEBI" id="CHEBI:456216"/>
        <dbReference type="EC" id="5.6.2.4"/>
    </reaction>
</comment>
<dbReference type="PROSITE" id="PS51217">
    <property type="entry name" value="UVRD_HELICASE_CTER"/>
    <property type="match status" value="1"/>
</dbReference>
<feature type="domain" description="UvrD-like helicase C-terminal" evidence="18">
    <location>
        <begin position="473"/>
        <end position="744"/>
    </location>
</feature>
<evidence type="ECO:0000256" key="12">
    <source>
        <dbReference type="ARBA" id="ARBA00023235"/>
    </source>
</evidence>
<keyword evidence="7 15" id="KW-0269">Exonuclease</keyword>
<evidence type="ECO:0000256" key="10">
    <source>
        <dbReference type="ARBA" id="ARBA00023125"/>
    </source>
</evidence>
<evidence type="ECO:0000256" key="1">
    <source>
        <dbReference type="ARBA" id="ARBA00022722"/>
    </source>
</evidence>
<evidence type="ECO:0000256" key="4">
    <source>
        <dbReference type="ARBA" id="ARBA00022763"/>
    </source>
</evidence>
<dbReference type="InterPro" id="IPR011604">
    <property type="entry name" value="PDDEXK-like_dom_sf"/>
</dbReference>
<keyword evidence="3 15" id="KW-0547">Nucleotide-binding</keyword>
<comment type="catalytic activity">
    <reaction evidence="13 15">
        <text>Couples ATP hydrolysis with the unwinding of duplex DNA by translocating in the 3'-5' direction.</text>
        <dbReference type="EC" id="5.6.2.4"/>
    </reaction>
</comment>
<dbReference type="InterPro" id="IPR027417">
    <property type="entry name" value="P-loop_NTPase"/>
</dbReference>
<evidence type="ECO:0000256" key="13">
    <source>
        <dbReference type="ARBA" id="ARBA00034617"/>
    </source>
</evidence>
<keyword evidence="8 15" id="KW-0067">ATP-binding</keyword>
<dbReference type="GO" id="GO:0016887">
    <property type="term" value="F:ATP hydrolysis activity"/>
    <property type="evidence" value="ECO:0007669"/>
    <property type="project" value="RHEA"/>
</dbReference>
<evidence type="ECO:0000259" key="17">
    <source>
        <dbReference type="PROSITE" id="PS51198"/>
    </source>
</evidence>
<dbReference type="RefSeq" id="WP_072666251.1">
    <property type="nucleotide sequence ID" value="NZ_LR217725.1"/>
</dbReference>
<evidence type="ECO:0000256" key="16">
    <source>
        <dbReference type="PROSITE-ProRule" id="PRU00560"/>
    </source>
</evidence>
<evidence type="ECO:0000256" key="9">
    <source>
        <dbReference type="ARBA" id="ARBA00022842"/>
    </source>
</evidence>
<comment type="domain">
    <text evidence="15">The C-terminal domain has nuclease activity and interacts with RecD. It interacts with RecA, facilitating its loading onto ssDNA.</text>
</comment>
<dbReference type="EC" id="3.1.11.5" evidence="15"/>
<evidence type="ECO:0000259" key="18">
    <source>
        <dbReference type="PROSITE" id="PS51217"/>
    </source>
</evidence>
<evidence type="ECO:0000256" key="2">
    <source>
        <dbReference type="ARBA" id="ARBA00022723"/>
    </source>
</evidence>
<name>A0A451DJW7_9GAMM</name>
<evidence type="ECO:0000313" key="20">
    <source>
        <dbReference type="Proteomes" id="UP000294462"/>
    </source>
</evidence>
<dbReference type="GO" id="GO:0005524">
    <property type="term" value="F:ATP binding"/>
    <property type="evidence" value="ECO:0007669"/>
    <property type="project" value="UniProtKB-UniRule"/>
</dbReference>
<evidence type="ECO:0000256" key="14">
    <source>
        <dbReference type="ARBA" id="ARBA00048988"/>
    </source>
</evidence>
<comment type="subunit">
    <text evidence="15">Heterotrimer of RecB, RecC and RecD. All subunits contribute to DNA-binding. Interacts with RecA.</text>
</comment>
<dbReference type="InterPro" id="IPR014017">
    <property type="entry name" value="DNA_helicase_UvrD-like_C"/>
</dbReference>
<dbReference type="CDD" id="cd22352">
    <property type="entry name" value="RecB_C-like"/>
    <property type="match status" value="1"/>
</dbReference>
<feature type="region of interest" description="DNA-binding and helicase activity, interacts with RecC" evidence="15">
    <location>
        <begin position="1"/>
        <end position="852"/>
    </location>
</feature>
<dbReference type="PROSITE" id="PS51198">
    <property type="entry name" value="UVRD_HELICASE_ATP_BIND"/>
    <property type="match status" value="1"/>
</dbReference>
<dbReference type="GO" id="GO:0000287">
    <property type="term" value="F:magnesium ion binding"/>
    <property type="evidence" value="ECO:0007669"/>
    <property type="project" value="UniProtKB-UniRule"/>
</dbReference>
<evidence type="ECO:0000256" key="5">
    <source>
        <dbReference type="ARBA" id="ARBA00022801"/>
    </source>
</evidence>
<dbReference type="Pfam" id="PF00580">
    <property type="entry name" value="UvrD-helicase"/>
    <property type="match status" value="1"/>
</dbReference>
<keyword evidence="11 15" id="KW-0234">DNA repair</keyword>
<gene>
    <name evidence="15 19" type="primary">recB</name>
    <name evidence="19" type="ORF">ERCIPSTX3056_354</name>
</gene>
<feature type="binding site" evidence="15">
    <location>
        <position position="1090"/>
    </location>
    <ligand>
        <name>Mg(2+)</name>
        <dbReference type="ChEBI" id="CHEBI:18420"/>
    </ligand>
</feature>
<dbReference type="GO" id="GO:0009338">
    <property type="term" value="C:exodeoxyribonuclease V complex"/>
    <property type="evidence" value="ECO:0007669"/>
    <property type="project" value="TreeGrafter"/>
</dbReference>
<keyword evidence="4 15" id="KW-0227">DNA damage</keyword>
<dbReference type="InterPro" id="IPR014016">
    <property type="entry name" value="UvrD-like_ATP-bd"/>
</dbReference>
<dbReference type="KEGG" id="ehd:ERCIPSTX3056_354"/>
<dbReference type="GO" id="GO:0003677">
    <property type="term" value="F:DNA binding"/>
    <property type="evidence" value="ECO:0007669"/>
    <property type="project" value="UniProtKB-UniRule"/>
</dbReference>
<accession>A0A451DJW7</accession>
<dbReference type="Gene3D" id="1.10.3170.10">
    <property type="entry name" value="Recbcd, chain B, domain 2"/>
    <property type="match status" value="1"/>
</dbReference>
<organism evidence="19 20">
    <name type="scientific">Candidatus Erwinia haradaeae</name>
    <dbReference type="NCBI Taxonomy" id="1922217"/>
    <lineage>
        <taxon>Bacteria</taxon>
        <taxon>Pseudomonadati</taxon>
        <taxon>Pseudomonadota</taxon>
        <taxon>Gammaproteobacteria</taxon>
        <taxon>Enterobacterales</taxon>
        <taxon>Erwiniaceae</taxon>
        <taxon>Erwinia</taxon>
    </lineage>
</organism>
<feature type="binding site" evidence="15">
    <location>
        <position position="1077"/>
    </location>
    <ligand>
        <name>Mg(2+)</name>
        <dbReference type="ChEBI" id="CHEBI:18420"/>
    </ligand>
</feature>
<sequence>MQKVCAKLQPLTLPLKGEIIIEASAGTGKTFTIGLIYLRLLLGLGQQSDFIRRLSVEEILVVTFTEASTAELRTRIRSNIHELRIACMRRHTSNPVLAQLISKITDLPQAISNLLIAERHMHAAAIFTIHGFCQRILHMKTFESGVLFKQELLIDETSLQRQATFDFWRRYCYPLPHQIARIVRQLWVGPEQLLETLSPWLYREEILLKTTHDIHESIEQQHSKIIERIKHIKQAWLSAPNIQELLEKSSINRRSYNRKNLPYWLDSITKWANTETVDYFIVKYLANFSQRELLNNSAQMEQLNHPIFQQIDTFLSNPVSLRGYLITLALKQIRCSIKKEKSLRAKIGFHDLLTLLHSSLHKPNGTILAKAIQKHYPVALIDEFQDTDIQQYRIFHAIYHNTSYSALLLIGDPKQAIYAFRGADVFTYMRARSEIRTRYTLETNWRSSKDMVNAVNLLFLNHENPFVFSEIPFTHVKSATPNDNLHFSLNSKIQPAIKFWLQPGNTINASDYQEFMAQQCAAEISHWLHASKHRKAFLGYIDNQQSVRASDITILVRSRSEAEIMRRALYRLNIPSVYLSNRDSIFSTLEAQEMLYLLQAIFKPDKKSILLSDLATSLLDIDSETRCSIQNQEAAWNSLVKRLIDYHKCWKKHGVLSMLRKLIQQEKISENLLESVNNTRRLTNLIHLGEVLQEASLGCINEQVLIRWLTTRIQKPDGNIPSQRIRPESSDNLVKIITIHKSKGLQYPLVWIPFFSTFREAQDAVYYDHQTFTTVLDLQKNTHNMIFADQERLSEDLRLLYVALTRAIFHCSVGIAPLFIGSRKQPSKSHWHRSALGYLIQKGQVMDASSLQSALQAFNTETTTVTISLGHKGKLWQNIDNHAIDVQNFNHQTLAPPVKDNWKITSYSDLLQKGKTTSISNIDKLLLKNLSIHSAVNKSNTKSKILECEQYTQHTFPRGAKSGVFLHKLLSSIDFCAPLSITWLERQILHYGLSQEWVPVIHGWIQNILHATLNETGVSLYNIPMKDRQVELKFCLLFSQPLTTERLNRIMTHDPLSASCPPLRFEQIEGMLEGSIDLVFFWEGKYYLLDYKSHWFGESISDYTKNRITQAMREHRYDLQYQLYTLALHRYLRHRLVDYHYQKHFGGVIYLFLRGVNKSDNDNTIYNTFLNSDFITSIDQL</sequence>
<dbReference type="PANTHER" id="PTHR11070">
    <property type="entry name" value="UVRD / RECB / PCRA DNA HELICASE FAMILY MEMBER"/>
    <property type="match status" value="1"/>
</dbReference>
<evidence type="ECO:0000256" key="6">
    <source>
        <dbReference type="ARBA" id="ARBA00022806"/>
    </source>
</evidence>
<keyword evidence="2 15" id="KW-0479">Metal-binding</keyword>
<dbReference type="EC" id="5.6.2.4" evidence="15"/>
<dbReference type="SUPFAM" id="SSF52980">
    <property type="entry name" value="Restriction endonuclease-like"/>
    <property type="match status" value="1"/>
</dbReference>
<feature type="active site" description="For nuclease activity" evidence="15">
    <location>
        <position position="1090"/>
    </location>
</feature>
<dbReference type="HAMAP" id="MF_01485">
    <property type="entry name" value="RecB"/>
    <property type="match status" value="1"/>
</dbReference>
<keyword evidence="10 15" id="KW-0238">DNA-binding</keyword>
<feature type="region of interest" description="Nuclease activity, interacts with RecD and RecA" evidence="15">
    <location>
        <begin position="901"/>
        <end position="1181"/>
    </location>
</feature>
<evidence type="ECO:0000256" key="3">
    <source>
        <dbReference type="ARBA" id="ARBA00022741"/>
    </source>
</evidence>
<dbReference type="InterPro" id="IPR004586">
    <property type="entry name" value="RecB"/>
</dbReference>
<keyword evidence="20" id="KW-1185">Reference proteome</keyword>
<feature type="binding site" evidence="15">
    <location>
        <position position="967"/>
    </location>
    <ligand>
        <name>Mg(2+)</name>
        <dbReference type="ChEBI" id="CHEBI:18420"/>
    </ligand>
</feature>
<comment type="domain">
    <text evidence="15">The N-terminal DNA-binding domain is a ssDNA-dependent ATPase and has ATP-dependent 3'-5' helicase function. This domain interacts with RecC.</text>
</comment>
<feature type="binding site" evidence="16">
    <location>
        <begin position="23"/>
        <end position="30"/>
    </location>
    <ligand>
        <name>ATP</name>
        <dbReference type="ChEBI" id="CHEBI:30616"/>
    </ligand>
</feature>
<dbReference type="GO" id="GO:0005829">
    <property type="term" value="C:cytosol"/>
    <property type="evidence" value="ECO:0007669"/>
    <property type="project" value="TreeGrafter"/>
</dbReference>
<dbReference type="SUPFAM" id="SSF52540">
    <property type="entry name" value="P-loop containing nucleoside triphosphate hydrolases"/>
    <property type="match status" value="1"/>
</dbReference>
<keyword evidence="9 15" id="KW-0460">Magnesium</keyword>
<evidence type="ECO:0000256" key="15">
    <source>
        <dbReference type="HAMAP-Rule" id="MF_01485"/>
    </source>
</evidence>
<dbReference type="InterPro" id="IPR000212">
    <property type="entry name" value="DNA_helicase_UvrD/REP"/>
</dbReference>
<evidence type="ECO:0000256" key="8">
    <source>
        <dbReference type="ARBA" id="ARBA00022840"/>
    </source>
</evidence>
<reference evidence="19 20" key="1">
    <citation type="submission" date="2019-02" db="EMBL/GenBank/DDBJ databases">
        <authorList>
            <person name="Manzano-Marin A."/>
            <person name="Manzano-Marin A."/>
        </authorList>
    </citation>
    <scope>NUCLEOTIDE SEQUENCE [LARGE SCALE GENOMIC DNA]</scope>
    <source>
        <strain evidence="19 20">ErCipseudotaxifoliae</strain>
    </source>
</reference>
<dbReference type="Proteomes" id="UP000294462">
    <property type="component" value="Chromosome"/>
</dbReference>
<dbReference type="Gene3D" id="1.10.486.10">
    <property type="entry name" value="PCRA, domain 4"/>
    <property type="match status" value="1"/>
</dbReference>
<proteinExistence type="inferred from homology"/>
<dbReference type="EMBL" id="LR217725">
    <property type="protein sequence ID" value="VFP86941.1"/>
    <property type="molecule type" value="Genomic_DNA"/>
</dbReference>
<dbReference type="Pfam" id="PF13361">
    <property type="entry name" value="UvrD_C"/>
    <property type="match status" value="1"/>
</dbReference>
<keyword evidence="12 15" id="KW-0413">Isomerase</keyword>
<keyword evidence="5 15" id="KW-0378">Hydrolase</keyword>
<evidence type="ECO:0000256" key="7">
    <source>
        <dbReference type="ARBA" id="ARBA00022839"/>
    </source>
</evidence>
<evidence type="ECO:0000313" key="19">
    <source>
        <dbReference type="EMBL" id="VFP86941.1"/>
    </source>
</evidence>
<comment type="miscellaneous">
    <text evidence="15">In the RecBCD complex, RecB has a slow 3'-5' helicase, an exonuclease activity and loads RecA onto ssDNA, RecD has a fast 5'-3' helicase activity, while RecC stimulates the ATPase and processivity of the RecB helicase and contributes to recognition of the Chi site.</text>
</comment>
<dbReference type="OrthoDB" id="9810135at2"/>
<feature type="domain" description="UvrD-like helicase ATP-binding" evidence="17">
    <location>
        <begin position="2"/>
        <end position="448"/>
    </location>
</feature>